<dbReference type="PANTHER" id="PTHR43047">
    <property type="entry name" value="TWO-COMPONENT HISTIDINE PROTEIN KINASE"/>
    <property type="match status" value="1"/>
</dbReference>
<keyword evidence="13" id="KW-0547">Nucleotide-binding</keyword>
<dbReference type="SUPFAM" id="SSF55874">
    <property type="entry name" value="ATPase domain of HSP90 chaperone/DNA topoisomerase II/histidine kinase"/>
    <property type="match status" value="1"/>
</dbReference>
<comment type="caution">
    <text evidence="13">The sequence shown here is derived from an EMBL/GenBank/DDBJ whole genome shotgun (WGS) entry which is preliminary data.</text>
</comment>
<dbReference type="RefSeq" id="WP_256133171.1">
    <property type="nucleotide sequence ID" value="NZ_JANFXK010000018.1"/>
</dbReference>
<dbReference type="PROSITE" id="PS50110">
    <property type="entry name" value="RESPONSE_REGULATORY"/>
    <property type="match status" value="1"/>
</dbReference>
<proteinExistence type="predicted"/>
<dbReference type="CDD" id="cd17546">
    <property type="entry name" value="REC_hyHK_CKI1_RcsC-like"/>
    <property type="match status" value="1"/>
</dbReference>
<dbReference type="InterPro" id="IPR003594">
    <property type="entry name" value="HATPase_dom"/>
</dbReference>
<comment type="function">
    <text evidence="8">May play the central regulatory role in sporulation. It may be an element of the effector pathway responsible for the activation of sporulation genes in response to nutritional stress. Spo0A may act in concert with spo0H (a sigma factor) to control the expression of some genes that are critical to the sporulation process.</text>
</comment>
<dbReference type="InterPro" id="IPR001789">
    <property type="entry name" value="Sig_transdc_resp-reg_receiver"/>
</dbReference>
<keyword evidence="6" id="KW-0418">Kinase</keyword>
<feature type="transmembrane region" description="Helical" evidence="10">
    <location>
        <begin position="303"/>
        <end position="321"/>
    </location>
</feature>
<evidence type="ECO:0000256" key="6">
    <source>
        <dbReference type="ARBA" id="ARBA00022777"/>
    </source>
</evidence>
<evidence type="ECO:0000259" key="11">
    <source>
        <dbReference type="PROSITE" id="PS50109"/>
    </source>
</evidence>
<dbReference type="CDD" id="cd00082">
    <property type="entry name" value="HisKA"/>
    <property type="match status" value="1"/>
</dbReference>
<dbReference type="PRINTS" id="PR00344">
    <property type="entry name" value="BCTRLSENSOR"/>
</dbReference>
<dbReference type="Pfam" id="PF00512">
    <property type="entry name" value="HisKA"/>
    <property type="match status" value="1"/>
</dbReference>
<dbReference type="Proteomes" id="UP001524502">
    <property type="component" value="Unassembled WGS sequence"/>
</dbReference>
<evidence type="ECO:0000256" key="7">
    <source>
        <dbReference type="ARBA" id="ARBA00023012"/>
    </source>
</evidence>
<dbReference type="InterPro" id="IPR003661">
    <property type="entry name" value="HisK_dim/P_dom"/>
</dbReference>
<comment type="catalytic activity">
    <reaction evidence="1">
        <text>ATP + protein L-histidine = ADP + protein N-phospho-L-histidine.</text>
        <dbReference type="EC" id="2.7.13.3"/>
    </reaction>
</comment>
<evidence type="ECO:0000313" key="13">
    <source>
        <dbReference type="EMBL" id="MCQ4637980.1"/>
    </source>
</evidence>
<evidence type="ECO:0000256" key="3">
    <source>
        <dbReference type="ARBA" id="ARBA00018672"/>
    </source>
</evidence>
<keyword evidence="10" id="KW-0472">Membrane</keyword>
<accession>A0ABT1RRZ9</accession>
<dbReference type="SUPFAM" id="SSF47384">
    <property type="entry name" value="Homodimeric domain of signal transducing histidine kinase"/>
    <property type="match status" value="1"/>
</dbReference>
<gene>
    <name evidence="13" type="ORF">NE619_14685</name>
</gene>
<dbReference type="EC" id="2.7.13.3" evidence="2"/>
<dbReference type="Gene3D" id="3.40.50.2300">
    <property type="match status" value="1"/>
</dbReference>
<feature type="transmembrane region" description="Helical" evidence="10">
    <location>
        <begin position="12"/>
        <end position="34"/>
    </location>
</feature>
<evidence type="ECO:0000313" key="14">
    <source>
        <dbReference type="Proteomes" id="UP001524502"/>
    </source>
</evidence>
<dbReference type="SMART" id="SM00448">
    <property type="entry name" value="REC"/>
    <property type="match status" value="1"/>
</dbReference>
<dbReference type="GO" id="GO:0005524">
    <property type="term" value="F:ATP binding"/>
    <property type="evidence" value="ECO:0007669"/>
    <property type="project" value="UniProtKB-KW"/>
</dbReference>
<keyword evidence="13" id="KW-0067">ATP-binding</keyword>
<keyword evidence="10" id="KW-0812">Transmembrane</keyword>
<organism evidence="13 14">
    <name type="scientific">Anaerovorax odorimutans</name>
    <dbReference type="NCBI Taxonomy" id="109327"/>
    <lineage>
        <taxon>Bacteria</taxon>
        <taxon>Bacillati</taxon>
        <taxon>Bacillota</taxon>
        <taxon>Clostridia</taxon>
        <taxon>Peptostreptococcales</taxon>
        <taxon>Anaerovoracaceae</taxon>
        <taxon>Anaerovorax</taxon>
    </lineage>
</organism>
<reference evidence="13 14" key="1">
    <citation type="submission" date="2022-06" db="EMBL/GenBank/DDBJ databases">
        <title>Isolation of gut microbiota from human fecal samples.</title>
        <authorList>
            <person name="Pamer E.G."/>
            <person name="Barat B."/>
            <person name="Waligurski E."/>
            <person name="Medina S."/>
            <person name="Paddock L."/>
            <person name="Mostad J."/>
        </authorList>
    </citation>
    <scope>NUCLEOTIDE SEQUENCE [LARGE SCALE GENOMIC DNA]</scope>
    <source>
        <strain evidence="13 14">SL.3.17</strain>
    </source>
</reference>
<dbReference type="CDD" id="cd16922">
    <property type="entry name" value="HATPase_EvgS-ArcB-TorS-like"/>
    <property type="match status" value="1"/>
</dbReference>
<dbReference type="Gene3D" id="3.30.565.10">
    <property type="entry name" value="Histidine kinase-like ATPase, C-terminal domain"/>
    <property type="match status" value="1"/>
</dbReference>
<dbReference type="Gene3D" id="1.10.287.130">
    <property type="match status" value="1"/>
</dbReference>
<name>A0ABT1RRZ9_9FIRM</name>
<dbReference type="InterPro" id="IPR011006">
    <property type="entry name" value="CheY-like_superfamily"/>
</dbReference>
<sequence length="716" mass="80050">MKENKKRLSERKWPTFFIVCAISLAILIGGYLLYQNSIEGVVSGTTKSFMNQLADHDIRNVGSQVDSQLNYLRSLAKRMGTIRDEDQMDLPYLLSVEAQATAFQKLYFITREGKTYDSTYLVSSLNKMPWAATYQAATGDFVSRLAVDKREAWGEYLLYGLRLDTPITYGKEQVEGIAGLIPIEELDGLTSLESFDGRGTTLVIQPSGEIITASKYYDSETSRNYFTELKQAKFMGTASMSQCEAAIAQGKSFYAEYVFEGVQYGVILKPMGDATYNNGWYMAVKVPSEVTAEVTQVFLKRSLFFFAILCIVLIIIITFVLRTVRAAQVAKASEQAKSAFLANMSHEIRTPLNGITGLIYLMRQNLDNRERQKEYLEKAEVSAEFLKSVITDVLDMSKIESGQLELYSERMNLKKLLREIQMLVGPQAEAREQHFEIDCEGMEINWVMGDEVRLKQIIVNLLGNALKFTPAGGKISLIVNQRPHEETAETFFKVIDTGCGMSAEFLERIWQPFEQERRIGSQNGTGLGTTLSKILAEEMGGTIGVESRPGEGTTFTVRIPFPVAGQEDTQASSEPEDQKTLAGKRILVVEDNDINREILMEILAGYEAAVECAVNGQEAVDLFTQSQPYWFDVILMDIQMPVLNGYEATEAIRALERPDSKETIIIALTANAFKEEADRALGCGMNGVVTKPLDVNMLLAKLSELDIKNAQKRENN</sequence>
<dbReference type="SUPFAM" id="SSF52172">
    <property type="entry name" value="CheY-like"/>
    <property type="match status" value="1"/>
</dbReference>
<feature type="domain" description="Histidine kinase" evidence="11">
    <location>
        <begin position="343"/>
        <end position="563"/>
    </location>
</feature>
<evidence type="ECO:0000256" key="9">
    <source>
        <dbReference type="PROSITE-ProRule" id="PRU00169"/>
    </source>
</evidence>
<keyword evidence="5" id="KW-0808">Transferase</keyword>
<feature type="modified residue" description="4-aspartylphosphate" evidence="9">
    <location>
        <position position="637"/>
    </location>
</feature>
<dbReference type="InterPro" id="IPR036890">
    <property type="entry name" value="HATPase_C_sf"/>
</dbReference>
<dbReference type="SMART" id="SM00387">
    <property type="entry name" value="HATPase_c"/>
    <property type="match status" value="1"/>
</dbReference>
<dbReference type="InterPro" id="IPR005467">
    <property type="entry name" value="His_kinase_dom"/>
</dbReference>
<keyword evidence="10" id="KW-1133">Transmembrane helix</keyword>
<evidence type="ECO:0000256" key="1">
    <source>
        <dbReference type="ARBA" id="ARBA00000085"/>
    </source>
</evidence>
<dbReference type="SMART" id="SM00388">
    <property type="entry name" value="HisKA"/>
    <property type="match status" value="1"/>
</dbReference>
<evidence type="ECO:0000256" key="2">
    <source>
        <dbReference type="ARBA" id="ARBA00012438"/>
    </source>
</evidence>
<protein>
    <recommendedName>
        <fullName evidence="3">Stage 0 sporulation protein A homolog</fullName>
        <ecNumber evidence="2">2.7.13.3</ecNumber>
    </recommendedName>
</protein>
<evidence type="ECO:0000259" key="12">
    <source>
        <dbReference type="PROSITE" id="PS50110"/>
    </source>
</evidence>
<dbReference type="InterPro" id="IPR004358">
    <property type="entry name" value="Sig_transdc_His_kin-like_C"/>
</dbReference>
<evidence type="ECO:0000256" key="8">
    <source>
        <dbReference type="ARBA" id="ARBA00024867"/>
    </source>
</evidence>
<dbReference type="Pfam" id="PF02518">
    <property type="entry name" value="HATPase_c"/>
    <property type="match status" value="1"/>
</dbReference>
<evidence type="ECO:0000256" key="10">
    <source>
        <dbReference type="SAM" id="Phobius"/>
    </source>
</evidence>
<evidence type="ECO:0000256" key="5">
    <source>
        <dbReference type="ARBA" id="ARBA00022679"/>
    </source>
</evidence>
<keyword evidence="7" id="KW-0902">Two-component regulatory system</keyword>
<dbReference type="PROSITE" id="PS50109">
    <property type="entry name" value="HIS_KIN"/>
    <property type="match status" value="1"/>
</dbReference>
<keyword evidence="4 9" id="KW-0597">Phosphoprotein</keyword>
<feature type="domain" description="Response regulatory" evidence="12">
    <location>
        <begin position="585"/>
        <end position="706"/>
    </location>
</feature>
<dbReference type="Pfam" id="PF00072">
    <property type="entry name" value="Response_reg"/>
    <property type="match status" value="1"/>
</dbReference>
<dbReference type="EMBL" id="JANFXK010000018">
    <property type="protein sequence ID" value="MCQ4637980.1"/>
    <property type="molecule type" value="Genomic_DNA"/>
</dbReference>
<dbReference type="InterPro" id="IPR036097">
    <property type="entry name" value="HisK_dim/P_sf"/>
</dbReference>
<dbReference type="PANTHER" id="PTHR43047:SF66">
    <property type="entry name" value="HISKA"/>
    <property type="match status" value="1"/>
</dbReference>
<evidence type="ECO:0000256" key="4">
    <source>
        <dbReference type="ARBA" id="ARBA00022553"/>
    </source>
</evidence>
<keyword evidence="14" id="KW-1185">Reference proteome</keyword>